<sequence>MKKIFVINGLPGTGKTLFGQIISEILSRKSVDFTHTSSILPIKHIMLPKNKWDEAIIQKNYWEDLYKIRIGITKKDWDGTTKNVFWRKIMSEIKLLIVKNKPNFINNWILDQVTKLGKNAVVFVDIREPENIEALKLHVKNNFKNIQVKAVCIESDFNEDFDNYSDSSVGNYAYDIYVNNQRKGFKSEEEAKNNLQKNALEFVKKYII</sequence>
<dbReference type="EMBL" id="PCXU01000009">
    <property type="protein sequence ID" value="PIR43829.1"/>
    <property type="molecule type" value="Genomic_DNA"/>
</dbReference>
<evidence type="ECO:0000313" key="1">
    <source>
        <dbReference type="EMBL" id="PIR43829.1"/>
    </source>
</evidence>
<protein>
    <submittedName>
        <fullName evidence="1">Uncharacterized protein</fullName>
    </submittedName>
</protein>
<dbReference type="InterPro" id="IPR027417">
    <property type="entry name" value="P-loop_NTPase"/>
</dbReference>
<evidence type="ECO:0000313" key="2">
    <source>
        <dbReference type="Proteomes" id="UP000230214"/>
    </source>
</evidence>
<dbReference type="Proteomes" id="UP000230214">
    <property type="component" value="Unassembled WGS sequence"/>
</dbReference>
<organism evidence="1 2">
    <name type="scientific">candidate division WWE3 bacterium CG10_big_fil_rev_8_21_14_0_10_32_10</name>
    <dbReference type="NCBI Taxonomy" id="1975090"/>
    <lineage>
        <taxon>Bacteria</taxon>
        <taxon>Katanobacteria</taxon>
    </lineage>
</organism>
<name>A0A2H0RBC1_UNCKA</name>
<dbReference type="AlphaFoldDB" id="A0A2H0RBC1"/>
<proteinExistence type="predicted"/>
<dbReference type="SUPFAM" id="SSF52540">
    <property type="entry name" value="P-loop containing nucleoside triphosphate hydrolases"/>
    <property type="match status" value="1"/>
</dbReference>
<dbReference type="Gene3D" id="3.40.50.300">
    <property type="entry name" value="P-loop containing nucleotide triphosphate hydrolases"/>
    <property type="match status" value="1"/>
</dbReference>
<accession>A0A2H0RBC1</accession>
<reference evidence="1 2" key="1">
    <citation type="submission" date="2017-09" db="EMBL/GenBank/DDBJ databases">
        <title>Depth-based differentiation of microbial function through sediment-hosted aquifers and enrichment of novel symbionts in the deep terrestrial subsurface.</title>
        <authorList>
            <person name="Probst A.J."/>
            <person name="Ladd B."/>
            <person name="Jarett J.K."/>
            <person name="Geller-Mcgrath D.E."/>
            <person name="Sieber C.M."/>
            <person name="Emerson J.B."/>
            <person name="Anantharaman K."/>
            <person name="Thomas B.C."/>
            <person name="Malmstrom R."/>
            <person name="Stieglmeier M."/>
            <person name="Klingl A."/>
            <person name="Woyke T."/>
            <person name="Ryan C.M."/>
            <person name="Banfield J.F."/>
        </authorList>
    </citation>
    <scope>NUCLEOTIDE SEQUENCE [LARGE SCALE GENOMIC DNA]</scope>
    <source>
        <strain evidence="1">CG10_big_fil_rev_8_21_14_0_10_32_10</strain>
    </source>
</reference>
<gene>
    <name evidence="1" type="ORF">COV24_00695</name>
</gene>
<comment type="caution">
    <text evidence="1">The sequence shown here is derived from an EMBL/GenBank/DDBJ whole genome shotgun (WGS) entry which is preliminary data.</text>
</comment>